<feature type="coiled-coil region" evidence="1">
    <location>
        <begin position="78"/>
        <end position="105"/>
    </location>
</feature>
<protein>
    <submittedName>
        <fullName evidence="3">Uncharacterized protein</fullName>
    </submittedName>
</protein>
<keyword evidence="2" id="KW-1133">Transmembrane helix</keyword>
<dbReference type="AlphaFoldDB" id="A0A841C285"/>
<evidence type="ECO:0000256" key="2">
    <source>
        <dbReference type="SAM" id="Phobius"/>
    </source>
</evidence>
<evidence type="ECO:0000313" key="4">
    <source>
        <dbReference type="Proteomes" id="UP000587527"/>
    </source>
</evidence>
<accession>A0A841C285</accession>
<dbReference type="RefSeq" id="WP_184846621.1">
    <property type="nucleotide sequence ID" value="NZ_JACHMN010000003.1"/>
</dbReference>
<evidence type="ECO:0000256" key="1">
    <source>
        <dbReference type="SAM" id="Coils"/>
    </source>
</evidence>
<gene>
    <name evidence="3" type="ORF">F4553_007898</name>
</gene>
<evidence type="ECO:0000313" key="3">
    <source>
        <dbReference type="EMBL" id="MBB5874464.1"/>
    </source>
</evidence>
<name>A0A841C285_9ACTN</name>
<feature type="transmembrane region" description="Helical" evidence="2">
    <location>
        <begin position="36"/>
        <end position="54"/>
    </location>
</feature>
<sequence>MPRSTFSVPIRIVLGLLGAGSFGAGVLAVFRTENGTGAAVLLAFGGILLVLAILGNRIEEIEFGGAKLKVRQAADLFAAAAEAEREGETEEAARLRAQAQALLDATAPIASAYSEIRGSQAASRERVAALERVVDQARKLAVTGRFEAAEVSRLLREGAKEQRITAIGMMQGNASLRDFEAVLAALADPASPFEQYHTLRLIDLMVDDLDAVQRDRVTIAVKKARGLAFRRDTDRWELSEAILRRVAAS</sequence>
<organism evidence="3 4">
    <name type="scientific">Allocatelliglobosispora scoriae</name>
    <dbReference type="NCBI Taxonomy" id="643052"/>
    <lineage>
        <taxon>Bacteria</taxon>
        <taxon>Bacillati</taxon>
        <taxon>Actinomycetota</taxon>
        <taxon>Actinomycetes</taxon>
        <taxon>Micromonosporales</taxon>
        <taxon>Micromonosporaceae</taxon>
        <taxon>Allocatelliglobosispora</taxon>
    </lineage>
</organism>
<dbReference type="EMBL" id="JACHMN010000003">
    <property type="protein sequence ID" value="MBB5874464.1"/>
    <property type="molecule type" value="Genomic_DNA"/>
</dbReference>
<feature type="transmembrane region" description="Helical" evidence="2">
    <location>
        <begin position="12"/>
        <end position="30"/>
    </location>
</feature>
<keyword evidence="2" id="KW-0812">Transmembrane</keyword>
<keyword evidence="1" id="KW-0175">Coiled coil</keyword>
<reference evidence="3 4" key="1">
    <citation type="submission" date="2020-08" db="EMBL/GenBank/DDBJ databases">
        <title>Sequencing the genomes of 1000 actinobacteria strains.</title>
        <authorList>
            <person name="Klenk H.-P."/>
        </authorList>
    </citation>
    <scope>NUCLEOTIDE SEQUENCE [LARGE SCALE GENOMIC DNA]</scope>
    <source>
        <strain evidence="3 4">DSM 45362</strain>
    </source>
</reference>
<keyword evidence="4" id="KW-1185">Reference proteome</keyword>
<dbReference type="Proteomes" id="UP000587527">
    <property type="component" value="Unassembled WGS sequence"/>
</dbReference>
<proteinExistence type="predicted"/>
<keyword evidence="2" id="KW-0472">Membrane</keyword>
<comment type="caution">
    <text evidence="3">The sequence shown here is derived from an EMBL/GenBank/DDBJ whole genome shotgun (WGS) entry which is preliminary data.</text>
</comment>